<keyword evidence="2" id="KW-0496">Mitochondrion</keyword>
<keyword evidence="1" id="KW-0812">Transmembrane</keyword>
<sequence length="141" mass="16622">MATWEFITKVFDYMTGTMSLGMYLTMMINLYLMSLLNVYMMTPSRREGEMTPTCGGHYWFYYYKFMMYYIMYISQNNIIPAVLEYSDMQSAENTSGFSETMGQNSKYIKEYTDDKRFWHWFASVLAGDGHFPHPTTCRGGL</sequence>
<reference evidence="2" key="1">
    <citation type="journal article" date="2011" name="Nucleic Acids Res.">
        <title>Evolution of linear chromosomes and multipartite genomes in yeast mitochondria.</title>
        <authorList>
            <person name="Valach M."/>
            <person name="Farkas Z."/>
            <person name="Fricova D."/>
            <person name="Kovac J."/>
            <person name="Brejova B."/>
            <person name="Vinar T."/>
            <person name="Pfeiffer I."/>
            <person name="Kucsera J."/>
            <person name="Tomaska L."/>
            <person name="Lang B.F."/>
            <person name="Nosek J."/>
        </authorList>
    </citation>
    <scope>NUCLEOTIDE SEQUENCE</scope>
    <source>
        <strain evidence="2">AS2.3688</strain>
    </source>
</reference>
<keyword evidence="1" id="KW-1133">Transmembrane helix</keyword>
<protein>
    <submittedName>
        <fullName evidence="2">Uncharacterized protein orf3</fullName>
    </submittedName>
</protein>
<name>E3T0X7_9ASCO</name>
<keyword evidence="1" id="KW-0472">Membrane</keyword>
<organism evidence="2">
    <name type="scientific">Candida jiufengensis</name>
    <dbReference type="NCBI Taxonomy" id="497108"/>
    <lineage>
        <taxon>Eukaryota</taxon>
        <taxon>Fungi</taxon>
        <taxon>Dikarya</taxon>
        <taxon>Ascomycota</taxon>
        <taxon>Saccharomycotina</taxon>
        <taxon>Pichiomycetes</taxon>
        <taxon>Debaryomycetaceae</taxon>
        <taxon>Candida/Lodderomyces clade</taxon>
        <taxon>Candida</taxon>
    </lineage>
</organism>
<feature type="transmembrane region" description="Helical" evidence="1">
    <location>
        <begin position="20"/>
        <end position="40"/>
    </location>
</feature>
<evidence type="ECO:0000313" key="2">
    <source>
        <dbReference type="EMBL" id="ACZ03952.1"/>
    </source>
</evidence>
<feature type="non-terminal residue" evidence="2">
    <location>
        <position position="1"/>
    </location>
</feature>
<accession>E3T0X7</accession>
<dbReference type="EMBL" id="GU136397">
    <property type="protein sequence ID" value="ACZ03952.1"/>
    <property type="molecule type" value="Genomic_DNA"/>
</dbReference>
<proteinExistence type="predicted"/>
<geneLocation type="mitochondrion" evidence="2"/>
<evidence type="ECO:0000256" key="1">
    <source>
        <dbReference type="SAM" id="Phobius"/>
    </source>
</evidence>
<gene>
    <name evidence="2" type="primary">orf3</name>
</gene>
<dbReference type="AlphaFoldDB" id="E3T0X7"/>
<dbReference type="RefSeq" id="YP_004021597.1">
    <property type="nucleotide sequence ID" value="NC_014693.1"/>
</dbReference>
<dbReference type="GeneID" id="9978400"/>